<reference evidence="1" key="2">
    <citation type="submission" date="2020-09" db="EMBL/GenBank/DDBJ databases">
        <authorList>
            <person name="Sun Q."/>
            <person name="Zhou Y."/>
        </authorList>
    </citation>
    <scope>NUCLEOTIDE SEQUENCE</scope>
    <source>
        <strain evidence="1">CGMCC 4.7299</strain>
    </source>
</reference>
<evidence type="ECO:0000313" key="1">
    <source>
        <dbReference type="EMBL" id="GGK80838.1"/>
    </source>
</evidence>
<accession>A0A8J3BY34</accession>
<gene>
    <name evidence="1" type="ORF">GCM10012284_13500</name>
</gene>
<protein>
    <submittedName>
        <fullName evidence="1">Uncharacterized protein</fullName>
    </submittedName>
</protein>
<dbReference type="AlphaFoldDB" id="A0A8J3BY34"/>
<reference evidence="1" key="1">
    <citation type="journal article" date="2014" name="Int. J. Syst. Evol. Microbiol.">
        <title>Complete genome sequence of Corynebacterium casei LMG S-19264T (=DSM 44701T), isolated from a smear-ripened cheese.</title>
        <authorList>
            <consortium name="US DOE Joint Genome Institute (JGI-PGF)"/>
            <person name="Walter F."/>
            <person name="Albersmeier A."/>
            <person name="Kalinowski J."/>
            <person name="Ruckert C."/>
        </authorList>
    </citation>
    <scope>NUCLEOTIDE SEQUENCE</scope>
    <source>
        <strain evidence="1">CGMCC 4.7299</strain>
    </source>
</reference>
<name>A0A8J3BY34_9ACTN</name>
<comment type="caution">
    <text evidence="1">The sequence shown here is derived from an EMBL/GenBank/DDBJ whole genome shotgun (WGS) entry which is preliminary data.</text>
</comment>
<sequence>MTGTVVLDAHTLLSVTHIEPISNNAAFVAHPYLRLRPGQSAIDKQQTKLAFLRALGTAVDQR</sequence>
<keyword evidence="2" id="KW-1185">Reference proteome</keyword>
<dbReference type="EMBL" id="BMMX01000003">
    <property type="protein sequence ID" value="GGK80838.1"/>
    <property type="molecule type" value="Genomic_DNA"/>
</dbReference>
<organism evidence="1 2">
    <name type="scientific">Mangrovihabitans endophyticus</name>
    <dbReference type="NCBI Taxonomy" id="1751298"/>
    <lineage>
        <taxon>Bacteria</taxon>
        <taxon>Bacillati</taxon>
        <taxon>Actinomycetota</taxon>
        <taxon>Actinomycetes</taxon>
        <taxon>Micromonosporales</taxon>
        <taxon>Micromonosporaceae</taxon>
        <taxon>Mangrovihabitans</taxon>
    </lineage>
</organism>
<evidence type="ECO:0000313" key="2">
    <source>
        <dbReference type="Proteomes" id="UP000656042"/>
    </source>
</evidence>
<proteinExistence type="predicted"/>
<dbReference type="Proteomes" id="UP000656042">
    <property type="component" value="Unassembled WGS sequence"/>
</dbReference>